<accession>A0A6J6KH57</accession>
<evidence type="ECO:0000313" key="1">
    <source>
        <dbReference type="EMBL" id="CAB4647159.1"/>
    </source>
</evidence>
<reference evidence="1" key="1">
    <citation type="submission" date="2020-05" db="EMBL/GenBank/DDBJ databases">
        <authorList>
            <person name="Chiriac C."/>
            <person name="Salcher M."/>
            <person name="Ghai R."/>
            <person name="Kavagutti S V."/>
        </authorList>
    </citation>
    <scope>NUCLEOTIDE SEQUENCE</scope>
</reference>
<name>A0A6J6KH57_9ZZZZ</name>
<sequence length="72" mass="7892">MPTDNISSLSSFLENRHTSIEPTFTGRKGISYDWQQLLVPSDAVFEATLQTMLNAEVNSLDAGDQMSPTASK</sequence>
<dbReference type="AlphaFoldDB" id="A0A6J6KH57"/>
<gene>
    <name evidence="1" type="ORF">UFOPK2166_00602</name>
</gene>
<proteinExistence type="predicted"/>
<organism evidence="1">
    <name type="scientific">freshwater metagenome</name>
    <dbReference type="NCBI Taxonomy" id="449393"/>
    <lineage>
        <taxon>unclassified sequences</taxon>
        <taxon>metagenomes</taxon>
        <taxon>ecological metagenomes</taxon>
    </lineage>
</organism>
<dbReference type="EMBL" id="CAEZWB010000062">
    <property type="protein sequence ID" value="CAB4647159.1"/>
    <property type="molecule type" value="Genomic_DNA"/>
</dbReference>
<protein>
    <submittedName>
        <fullName evidence="1">Unannotated protein</fullName>
    </submittedName>
</protein>